<proteinExistence type="predicted"/>
<sequence length="107" mass="11468">MVLGGIQGILHEGNSIGTGLEHLLPFFGDKVDEERHLLEDGIEGGLDGLDIGGREGCVDVLVWSGGLLGLGLVFVRLWVGLAGKQSLVECSFLTKALITCEHKAWVW</sequence>
<gene>
    <name evidence="1" type="ORF">BECKDK2373B_GA0170837_120912</name>
</gene>
<organism evidence="1">
    <name type="scientific">Candidatus Kentrum sp. DK</name>
    <dbReference type="NCBI Taxonomy" id="2126562"/>
    <lineage>
        <taxon>Bacteria</taxon>
        <taxon>Pseudomonadati</taxon>
        <taxon>Pseudomonadota</taxon>
        <taxon>Gammaproteobacteria</taxon>
        <taxon>Candidatus Kentrum</taxon>
    </lineage>
</organism>
<name>A0A450TKU0_9GAMM</name>
<dbReference type="AlphaFoldDB" id="A0A450TKU0"/>
<protein>
    <submittedName>
        <fullName evidence="1">Uncharacterized protein</fullName>
    </submittedName>
</protein>
<evidence type="ECO:0000313" key="1">
    <source>
        <dbReference type="EMBL" id="VFJ68287.1"/>
    </source>
</evidence>
<reference evidence="1" key="1">
    <citation type="submission" date="2019-02" db="EMBL/GenBank/DDBJ databases">
        <authorList>
            <person name="Gruber-Vodicka R. H."/>
            <person name="Seah K. B. B."/>
        </authorList>
    </citation>
    <scope>NUCLEOTIDE SEQUENCE</scope>
    <source>
        <strain evidence="1">BECK_DK47</strain>
    </source>
</reference>
<accession>A0A450TKU0</accession>
<dbReference type="EMBL" id="CAADEX010000209">
    <property type="protein sequence ID" value="VFJ68287.1"/>
    <property type="molecule type" value="Genomic_DNA"/>
</dbReference>